<dbReference type="SMART" id="SM00028">
    <property type="entry name" value="TPR"/>
    <property type="match status" value="3"/>
</dbReference>
<dbReference type="InterPro" id="IPR036869">
    <property type="entry name" value="J_dom_sf"/>
</dbReference>
<dbReference type="SUPFAM" id="SSF46565">
    <property type="entry name" value="Chaperone J-domain"/>
    <property type="match status" value="1"/>
</dbReference>
<dbReference type="PROSITE" id="PS00636">
    <property type="entry name" value="DNAJ_1"/>
    <property type="match status" value="1"/>
</dbReference>
<proteinExistence type="predicted"/>
<dbReference type="PROSITE" id="PS50076">
    <property type="entry name" value="DNAJ_2"/>
    <property type="match status" value="1"/>
</dbReference>
<name>A0A2G9HJJ0_9LAMI</name>
<comment type="caution">
    <text evidence="3">The sequence shown here is derived from an EMBL/GenBank/DDBJ whole genome shotgun (WGS) entry which is preliminary data.</text>
</comment>
<dbReference type="Gene3D" id="1.10.287.110">
    <property type="entry name" value="DnaJ domain"/>
    <property type="match status" value="1"/>
</dbReference>
<dbReference type="Gene3D" id="1.25.40.10">
    <property type="entry name" value="Tetratricopeptide repeat domain"/>
    <property type="match status" value="1"/>
</dbReference>
<dbReference type="STRING" id="429701.A0A2G9HJJ0"/>
<dbReference type="Proteomes" id="UP000231279">
    <property type="component" value="Unassembled WGS sequence"/>
</dbReference>
<sequence length="436" mass="49137">MKQAAELLGRSTSGDTDSAVSVISEGLIISSYSEKLLQMKVDALLRLKKYEELIQLGEQILGYVESNFLTSGVGSNSPVFHGSDLKSAPSFKVWCCSLILKSYFYLGKLEESLVFVKKQEESASLVERGESRTLESVIPLIGTICEMLHHKAAGNEAYKSGKHAEAVEYYTTAISRSVESRSFAAICFCNRAAAYRAMGQILEAIADCCIAIALDGNYYKAISRRATLYEMIRDYGQAVADLQKLVFLLTKEVDKKTNHFRTSDKMDCVNELRQARLKLSEMEEAARNDTPLNMYLILGVDPSAAASEIKKAYRKAALKYHPDKAGQSLVRNENPDDVIWKQIAEDVHKDADRLFKMIGEAYAVLSDPAKRSQYDLEEEMRNAPNRGNVSDTSKTFSDFHNYPCERTGSRRHRQEFRRSYGTSMRGSERNHYNWYA</sequence>
<dbReference type="InterPro" id="IPR001623">
    <property type="entry name" value="DnaJ_domain"/>
</dbReference>
<evidence type="ECO:0000256" key="1">
    <source>
        <dbReference type="SAM" id="MobiDB-lite"/>
    </source>
</evidence>
<evidence type="ECO:0000259" key="2">
    <source>
        <dbReference type="PROSITE" id="PS50076"/>
    </source>
</evidence>
<feature type="region of interest" description="Disordered" evidence="1">
    <location>
        <begin position="400"/>
        <end position="426"/>
    </location>
</feature>
<evidence type="ECO:0000313" key="4">
    <source>
        <dbReference type="Proteomes" id="UP000231279"/>
    </source>
</evidence>
<evidence type="ECO:0000313" key="3">
    <source>
        <dbReference type="EMBL" id="PIN17696.1"/>
    </source>
</evidence>
<protein>
    <recommendedName>
        <fullName evidence="2">J domain-containing protein</fullName>
    </recommendedName>
</protein>
<dbReference type="PRINTS" id="PR00625">
    <property type="entry name" value="JDOMAIN"/>
</dbReference>
<dbReference type="SMART" id="SM00271">
    <property type="entry name" value="DnaJ"/>
    <property type="match status" value="1"/>
</dbReference>
<accession>A0A2G9HJJ0</accession>
<reference evidence="4" key="1">
    <citation type="journal article" date="2018" name="Gigascience">
        <title>Genome assembly of the Pink Ipe (Handroanthus impetiginosus, Bignoniaceae), a highly valued, ecologically keystone Neotropical timber forest tree.</title>
        <authorList>
            <person name="Silva-Junior O.B."/>
            <person name="Grattapaglia D."/>
            <person name="Novaes E."/>
            <person name="Collevatti R.G."/>
        </authorList>
    </citation>
    <scope>NUCLEOTIDE SEQUENCE [LARGE SCALE GENOMIC DNA]</scope>
    <source>
        <strain evidence="4">cv. UFG-1</strain>
    </source>
</reference>
<dbReference type="PANTHER" id="PTHR45181">
    <property type="entry name" value="HEAT SHOCK PROTEIN DNAJ WITH TETRATRICOPEPTIDE REPEAT-CONTAINING PROTEIN"/>
    <property type="match status" value="1"/>
</dbReference>
<dbReference type="Pfam" id="PF00226">
    <property type="entry name" value="DnaJ"/>
    <property type="match status" value="1"/>
</dbReference>
<dbReference type="InterPro" id="IPR019734">
    <property type="entry name" value="TPR_rpt"/>
</dbReference>
<feature type="domain" description="J" evidence="2">
    <location>
        <begin position="293"/>
        <end position="378"/>
    </location>
</feature>
<organism evidence="3 4">
    <name type="scientific">Handroanthus impetiginosus</name>
    <dbReference type="NCBI Taxonomy" id="429701"/>
    <lineage>
        <taxon>Eukaryota</taxon>
        <taxon>Viridiplantae</taxon>
        <taxon>Streptophyta</taxon>
        <taxon>Embryophyta</taxon>
        <taxon>Tracheophyta</taxon>
        <taxon>Spermatophyta</taxon>
        <taxon>Magnoliopsida</taxon>
        <taxon>eudicotyledons</taxon>
        <taxon>Gunneridae</taxon>
        <taxon>Pentapetalae</taxon>
        <taxon>asterids</taxon>
        <taxon>lamiids</taxon>
        <taxon>Lamiales</taxon>
        <taxon>Bignoniaceae</taxon>
        <taxon>Crescentiina</taxon>
        <taxon>Tabebuia alliance</taxon>
        <taxon>Handroanthus</taxon>
    </lineage>
</organism>
<dbReference type="CDD" id="cd06257">
    <property type="entry name" value="DnaJ"/>
    <property type="match status" value="1"/>
</dbReference>
<dbReference type="OrthoDB" id="10250354at2759"/>
<dbReference type="EMBL" id="NKXS01001618">
    <property type="protein sequence ID" value="PIN17696.1"/>
    <property type="molecule type" value="Genomic_DNA"/>
</dbReference>
<dbReference type="InterPro" id="IPR011990">
    <property type="entry name" value="TPR-like_helical_dom_sf"/>
</dbReference>
<dbReference type="PANTHER" id="PTHR45181:SF4">
    <property type="entry name" value="HEAT SHOCK PROTEIN DNAJ WITH TETRATRICOPEPTIDE REPEAT-CONTAINING PROTEIN"/>
    <property type="match status" value="1"/>
</dbReference>
<gene>
    <name evidence="3" type="ORF">CDL12_09641</name>
</gene>
<dbReference type="InterPro" id="IPR018253">
    <property type="entry name" value="DnaJ_domain_CS"/>
</dbReference>
<keyword evidence="4" id="KW-1185">Reference proteome</keyword>
<dbReference type="AlphaFoldDB" id="A0A2G9HJJ0"/>
<dbReference type="SUPFAM" id="SSF48452">
    <property type="entry name" value="TPR-like"/>
    <property type="match status" value="1"/>
</dbReference>